<sequence>MAKRRKKPQDRPREERRPVVPLEQSVIEELDGWCEEAAAAQELVWFDTEVNSGWVIRVYVDRPGATGEPGTGVTIDECVKVSRYLEGILDADPRVPDHYRLEVSSPGVERAIGSLRQAGLVIGRTIKVVTREPIEGQNVFEGTLEAVEGEKLKIQGEDTHEISWSDVAKARLTFDFAGAK</sequence>
<feature type="domain" description="Ribosome maturation factor RimP N-terminal" evidence="4">
    <location>
        <begin position="50"/>
        <end position="109"/>
    </location>
</feature>
<evidence type="ECO:0000256" key="2">
    <source>
        <dbReference type="ARBA" id="ARBA00022517"/>
    </source>
</evidence>
<protein>
    <recommendedName>
        <fullName evidence="3">Ribosome maturation factor RimP</fullName>
    </recommendedName>
</protein>
<dbReference type="GO" id="GO:0006412">
    <property type="term" value="P:translation"/>
    <property type="evidence" value="ECO:0007669"/>
    <property type="project" value="TreeGrafter"/>
</dbReference>
<dbReference type="EMBL" id="CP042467">
    <property type="protein sequence ID" value="QED25833.1"/>
    <property type="molecule type" value="Genomic_DNA"/>
</dbReference>
<comment type="function">
    <text evidence="3">Required for maturation of 30S ribosomal subunits.</text>
</comment>
<dbReference type="HAMAP" id="MF_01077">
    <property type="entry name" value="RimP"/>
    <property type="match status" value="1"/>
</dbReference>
<dbReference type="InterPro" id="IPR028989">
    <property type="entry name" value="RimP_N"/>
</dbReference>
<evidence type="ECO:0000259" key="5">
    <source>
        <dbReference type="Pfam" id="PF17384"/>
    </source>
</evidence>
<dbReference type="CDD" id="cd01734">
    <property type="entry name" value="YlxS_C"/>
    <property type="match status" value="1"/>
</dbReference>
<reference evidence="6 7" key="1">
    <citation type="submission" date="2019-08" db="EMBL/GenBank/DDBJ databases">
        <authorList>
            <person name="Liang Q."/>
        </authorList>
    </citation>
    <scope>NUCLEOTIDE SEQUENCE [LARGE SCALE GENOMIC DNA]</scope>
    <source>
        <strain evidence="6 7">V1718</strain>
    </source>
</reference>
<dbReference type="GO" id="GO:0000028">
    <property type="term" value="P:ribosomal small subunit assembly"/>
    <property type="evidence" value="ECO:0007669"/>
    <property type="project" value="TreeGrafter"/>
</dbReference>
<dbReference type="Pfam" id="PF02576">
    <property type="entry name" value="RimP_N"/>
    <property type="match status" value="1"/>
</dbReference>
<comment type="subcellular location">
    <subcellularLocation>
        <location evidence="3">Cytoplasm</location>
    </subcellularLocation>
</comment>
<dbReference type="SUPFAM" id="SSF74942">
    <property type="entry name" value="YhbC-like, C-terminal domain"/>
    <property type="match status" value="1"/>
</dbReference>
<dbReference type="RefSeq" id="WP_146956752.1">
    <property type="nucleotide sequence ID" value="NZ_CP042467.1"/>
</dbReference>
<feature type="domain" description="Ribosome maturation factor RimP C-terminal" evidence="5">
    <location>
        <begin position="122"/>
        <end position="176"/>
    </location>
</feature>
<gene>
    <name evidence="3" type="primary">rimP</name>
    <name evidence="6" type="ORF">FRD01_00850</name>
</gene>
<dbReference type="InterPro" id="IPR028998">
    <property type="entry name" value="RimP_C"/>
</dbReference>
<proteinExistence type="inferred from homology"/>
<evidence type="ECO:0000259" key="4">
    <source>
        <dbReference type="Pfam" id="PF02576"/>
    </source>
</evidence>
<name>A0A5B8XP84_9DELT</name>
<comment type="similarity">
    <text evidence="3">Belongs to the RimP family.</text>
</comment>
<dbReference type="InterPro" id="IPR036847">
    <property type="entry name" value="RimP_C_sf"/>
</dbReference>
<accession>A0A5B8XP84</accession>
<evidence type="ECO:0000313" key="6">
    <source>
        <dbReference type="EMBL" id="QED25833.1"/>
    </source>
</evidence>
<dbReference type="Gene3D" id="2.30.30.180">
    <property type="entry name" value="Ribosome maturation factor RimP, C-terminal domain"/>
    <property type="match status" value="1"/>
</dbReference>
<dbReference type="PANTHER" id="PTHR33867">
    <property type="entry name" value="RIBOSOME MATURATION FACTOR RIMP"/>
    <property type="match status" value="1"/>
</dbReference>
<evidence type="ECO:0000256" key="1">
    <source>
        <dbReference type="ARBA" id="ARBA00022490"/>
    </source>
</evidence>
<dbReference type="InterPro" id="IPR035956">
    <property type="entry name" value="RimP_N_sf"/>
</dbReference>
<dbReference type="GO" id="GO:0005829">
    <property type="term" value="C:cytosol"/>
    <property type="evidence" value="ECO:0007669"/>
    <property type="project" value="TreeGrafter"/>
</dbReference>
<dbReference type="SUPFAM" id="SSF75420">
    <property type="entry name" value="YhbC-like, N-terminal domain"/>
    <property type="match status" value="1"/>
</dbReference>
<dbReference type="AlphaFoldDB" id="A0A5B8XP84"/>
<keyword evidence="2 3" id="KW-0690">Ribosome biogenesis</keyword>
<dbReference type="OrthoDB" id="9805006at2"/>
<dbReference type="PANTHER" id="PTHR33867:SF1">
    <property type="entry name" value="RIBOSOME MATURATION FACTOR RIMP"/>
    <property type="match status" value="1"/>
</dbReference>
<evidence type="ECO:0000313" key="7">
    <source>
        <dbReference type="Proteomes" id="UP000321595"/>
    </source>
</evidence>
<keyword evidence="1 3" id="KW-0963">Cytoplasm</keyword>
<dbReference type="InterPro" id="IPR003728">
    <property type="entry name" value="Ribosome_maturation_RimP"/>
</dbReference>
<evidence type="ECO:0000256" key="3">
    <source>
        <dbReference type="HAMAP-Rule" id="MF_01077"/>
    </source>
</evidence>
<organism evidence="6 7">
    <name type="scientific">Microvenator marinus</name>
    <dbReference type="NCBI Taxonomy" id="2600177"/>
    <lineage>
        <taxon>Bacteria</taxon>
        <taxon>Deltaproteobacteria</taxon>
        <taxon>Bradymonadales</taxon>
        <taxon>Microvenatoraceae</taxon>
        <taxon>Microvenator</taxon>
    </lineage>
</organism>
<dbReference type="Proteomes" id="UP000321595">
    <property type="component" value="Chromosome"/>
</dbReference>
<keyword evidence="7" id="KW-1185">Reference proteome</keyword>
<dbReference type="Gene3D" id="3.30.300.70">
    <property type="entry name" value="RimP-like superfamily, N-terminal"/>
    <property type="match status" value="1"/>
</dbReference>
<dbReference type="Pfam" id="PF17384">
    <property type="entry name" value="DUF150_C"/>
    <property type="match status" value="1"/>
</dbReference>
<dbReference type="KEGG" id="bbae:FRD01_00850"/>